<feature type="transmembrane region" description="Helical" evidence="1">
    <location>
        <begin position="18"/>
        <end position="36"/>
    </location>
</feature>
<feature type="transmembrane region" description="Helical" evidence="1">
    <location>
        <begin position="72"/>
        <end position="90"/>
    </location>
</feature>
<keyword evidence="1" id="KW-0812">Transmembrane</keyword>
<feature type="transmembrane region" description="Helical" evidence="1">
    <location>
        <begin position="48"/>
        <end position="66"/>
    </location>
</feature>
<dbReference type="EMBL" id="KF900489">
    <property type="protein sequence ID" value="AIE96774.1"/>
    <property type="molecule type" value="Genomic_DNA"/>
</dbReference>
<reference evidence="2" key="1">
    <citation type="journal article" date="2014" name="Genome Biol. Evol.">
        <title>Pangenome evidence for extensive interdomain horizontal transfer affecting lineage core and shell genes in uncultured planktonic thaumarchaeota and euryarchaeota.</title>
        <authorList>
            <person name="Deschamps P."/>
            <person name="Zivanovic Y."/>
            <person name="Moreira D."/>
            <person name="Rodriguez-Valera F."/>
            <person name="Lopez-Garcia P."/>
        </authorList>
    </citation>
    <scope>NUCLEOTIDE SEQUENCE</scope>
</reference>
<sequence length="249" mass="26916">MASGSPVGVAARRRSEMMLFWVGLFLGVGCVTYYLSRLQPFPEIGGRFAGLVLVFALILWISSTSPRQGSDQFPAVLSVVVGGAAVVLGVRNMGVTKQDVILAPLAGVLFCVGGISLLVGRWEDSGQAEQIGSFILASTIVMLEIYLVFRGLVIGVPGITWSKSGLRQIHRGLIHGPNGAISHFERSWDMEDPWINSMSHAALVLIHRELGNSDDEKAHLRELEKEGGWDSVDSSWTEAIESALSKLSL</sequence>
<proteinExistence type="predicted"/>
<keyword evidence="1" id="KW-1133">Transmembrane helix</keyword>
<feature type="transmembrane region" description="Helical" evidence="1">
    <location>
        <begin position="134"/>
        <end position="161"/>
    </location>
</feature>
<feature type="transmembrane region" description="Helical" evidence="1">
    <location>
        <begin position="102"/>
        <end position="122"/>
    </location>
</feature>
<accession>A0A075G023</accession>
<evidence type="ECO:0000256" key="1">
    <source>
        <dbReference type="SAM" id="Phobius"/>
    </source>
</evidence>
<name>A0A075G023_9EURY</name>
<evidence type="ECO:0000313" key="2">
    <source>
        <dbReference type="EMBL" id="AIE96774.1"/>
    </source>
</evidence>
<dbReference type="AlphaFoldDB" id="A0A075G023"/>
<organism evidence="2">
    <name type="scientific">uncultured marine group II/III euryarchaeote AD1000_87_H07</name>
    <dbReference type="NCBI Taxonomy" id="1457819"/>
    <lineage>
        <taxon>Archaea</taxon>
        <taxon>Methanobacteriati</taxon>
        <taxon>Methanobacteriota</taxon>
        <taxon>environmental samples</taxon>
    </lineage>
</organism>
<keyword evidence="1" id="KW-0472">Membrane</keyword>
<protein>
    <submittedName>
        <fullName evidence="2">Uncharacterized protein</fullName>
    </submittedName>
</protein>